<feature type="binding site" evidence="7">
    <location>
        <begin position="87"/>
        <end position="89"/>
    </location>
    <ligand>
        <name>5-amino-6-(D-ribitylamino)uracil</name>
        <dbReference type="ChEBI" id="CHEBI:15934"/>
    </ligand>
</feature>
<dbReference type="PANTHER" id="PTHR21058:SF0">
    <property type="entry name" value="6,7-DIMETHYL-8-RIBITYLLUMAZINE SYNTHASE"/>
    <property type="match status" value="1"/>
</dbReference>
<feature type="binding site" evidence="7">
    <location>
        <position position="127"/>
    </location>
    <ligand>
        <name>5-amino-6-(D-ribitylamino)uracil</name>
        <dbReference type="ChEBI" id="CHEBI:15934"/>
    </ligand>
</feature>
<evidence type="ECO:0000256" key="3">
    <source>
        <dbReference type="ARBA" id="ARBA00012664"/>
    </source>
</evidence>
<evidence type="ECO:0000313" key="9">
    <source>
        <dbReference type="Proteomes" id="UP000297225"/>
    </source>
</evidence>
<feature type="binding site" evidence="7">
    <location>
        <begin position="63"/>
        <end position="65"/>
    </location>
    <ligand>
        <name>5-amino-6-(D-ribitylamino)uracil</name>
        <dbReference type="ChEBI" id="CHEBI:15934"/>
    </ligand>
</feature>
<accession>A0A4Y8WQ45</accession>
<feature type="active site" description="Proton donor" evidence="7">
    <location>
        <position position="95"/>
    </location>
</feature>
<sequence>MSTTDLSQYDPSEVPNGEGKKVVIIVSEWNSDITFPLRDGAVETLLKHGVKESDITVRYVPGSFELIYASKKSLHFSGADAIIILGSVIRGETPHFDYISESVMVNIGFLNATSSHTPHGIFVPVINGVLTTDDHQQAADRAGGRLGNKGVEAAVTALKMIRF</sequence>
<dbReference type="GO" id="GO:0005829">
    <property type="term" value="C:cytosol"/>
    <property type="evidence" value="ECO:0007669"/>
    <property type="project" value="TreeGrafter"/>
</dbReference>
<reference evidence="8 9" key="1">
    <citation type="submission" date="2019-03" db="EMBL/GenBank/DDBJ databases">
        <title>Porphyromonas levii Isolated from the Uterus of Dairy Cows.</title>
        <authorList>
            <person name="Francis A.M."/>
        </authorList>
    </citation>
    <scope>NUCLEOTIDE SEQUENCE [LARGE SCALE GENOMIC DNA]</scope>
    <source>
        <strain evidence="8 9">AF5678</strain>
    </source>
</reference>
<comment type="pathway">
    <text evidence="1 7">Cofactor biosynthesis; riboflavin biosynthesis; riboflavin from 2-hydroxy-3-oxobutyl phosphate and 5-amino-6-(D-ribitylamino)uracil: step 1/2.</text>
</comment>
<dbReference type="InterPro" id="IPR036467">
    <property type="entry name" value="LS/RS_sf"/>
</dbReference>
<organism evidence="8 9">
    <name type="scientific">Porphyromonas levii</name>
    <dbReference type="NCBI Taxonomy" id="28114"/>
    <lineage>
        <taxon>Bacteria</taxon>
        <taxon>Pseudomonadati</taxon>
        <taxon>Bacteroidota</taxon>
        <taxon>Bacteroidia</taxon>
        <taxon>Bacteroidales</taxon>
        <taxon>Porphyromonadaceae</taxon>
        <taxon>Porphyromonas</taxon>
    </lineage>
</organism>
<evidence type="ECO:0000256" key="5">
    <source>
        <dbReference type="ARBA" id="ARBA00022679"/>
    </source>
</evidence>
<keyword evidence="5 7" id="KW-0808">Transferase</keyword>
<dbReference type="InterPro" id="IPR034964">
    <property type="entry name" value="LS"/>
</dbReference>
<dbReference type="Proteomes" id="UP000297225">
    <property type="component" value="Unassembled WGS sequence"/>
</dbReference>
<dbReference type="SUPFAM" id="SSF52121">
    <property type="entry name" value="Lumazine synthase"/>
    <property type="match status" value="1"/>
</dbReference>
<protein>
    <recommendedName>
        <fullName evidence="3 7">6,7-dimethyl-8-ribityllumazine synthase</fullName>
        <shortName evidence="7">DMRL synthase</shortName>
        <shortName evidence="7">LS</shortName>
        <shortName evidence="7">Lumazine synthase</shortName>
        <ecNumber evidence="3 7">2.5.1.78</ecNumber>
    </recommendedName>
</protein>
<comment type="catalytic activity">
    <reaction evidence="6 7">
        <text>(2S)-2-hydroxy-3-oxobutyl phosphate + 5-amino-6-(D-ribitylamino)uracil = 6,7-dimethyl-8-(1-D-ribityl)lumazine + phosphate + 2 H2O + H(+)</text>
        <dbReference type="Rhea" id="RHEA:26152"/>
        <dbReference type="ChEBI" id="CHEBI:15377"/>
        <dbReference type="ChEBI" id="CHEBI:15378"/>
        <dbReference type="ChEBI" id="CHEBI:15934"/>
        <dbReference type="ChEBI" id="CHEBI:43474"/>
        <dbReference type="ChEBI" id="CHEBI:58201"/>
        <dbReference type="ChEBI" id="CHEBI:58830"/>
        <dbReference type="EC" id="2.5.1.78"/>
    </reaction>
</comment>
<dbReference type="EMBL" id="SPNC01000054">
    <property type="protein sequence ID" value="TFH95356.1"/>
    <property type="molecule type" value="Genomic_DNA"/>
</dbReference>
<evidence type="ECO:0000256" key="1">
    <source>
        <dbReference type="ARBA" id="ARBA00004917"/>
    </source>
</evidence>
<comment type="caution">
    <text evidence="8">The sequence shown here is derived from an EMBL/GenBank/DDBJ whole genome shotgun (WGS) entry which is preliminary data.</text>
</comment>
<feature type="binding site" evidence="7">
    <location>
        <position position="141"/>
    </location>
    <ligand>
        <name>(2S)-2-hydroxy-3-oxobutyl phosphate</name>
        <dbReference type="ChEBI" id="CHEBI:58830"/>
    </ligand>
</feature>
<keyword evidence="9" id="KW-1185">Reference proteome</keyword>
<dbReference type="STRING" id="1122973.GCA_000379925_00283"/>
<evidence type="ECO:0000256" key="7">
    <source>
        <dbReference type="HAMAP-Rule" id="MF_00178"/>
    </source>
</evidence>
<dbReference type="PANTHER" id="PTHR21058">
    <property type="entry name" value="6,7-DIMETHYL-8-RIBITYLLUMAZINE SYNTHASE DMRL SYNTHASE LUMAZINE SYNTHASE"/>
    <property type="match status" value="1"/>
</dbReference>
<dbReference type="CDD" id="cd09209">
    <property type="entry name" value="Lumazine_synthase-I"/>
    <property type="match status" value="1"/>
</dbReference>
<dbReference type="NCBIfam" id="TIGR00114">
    <property type="entry name" value="lumazine-synth"/>
    <property type="match status" value="1"/>
</dbReference>
<evidence type="ECO:0000256" key="4">
    <source>
        <dbReference type="ARBA" id="ARBA00022619"/>
    </source>
</evidence>
<comment type="function">
    <text evidence="7">Catalyzes the formation of 6,7-dimethyl-8-ribityllumazine by condensation of 5-amino-6-(D-ribitylamino)uracil with 3,4-dihydroxy-2-butanone 4-phosphate. This is the penultimate step in the biosynthesis of riboflavin.</text>
</comment>
<keyword evidence="4 7" id="KW-0686">Riboflavin biosynthesis</keyword>
<dbReference type="OrthoDB" id="9809709at2"/>
<dbReference type="GeneID" id="66798178"/>
<comment type="similarity">
    <text evidence="2 7">Belongs to the DMRL synthase family.</text>
</comment>
<dbReference type="AlphaFoldDB" id="A0A4Y8WQ45"/>
<name>A0A4Y8WQ45_9PORP</name>
<dbReference type="GO" id="GO:0000906">
    <property type="term" value="F:6,7-dimethyl-8-ribityllumazine synthase activity"/>
    <property type="evidence" value="ECO:0007669"/>
    <property type="project" value="UniProtKB-UniRule"/>
</dbReference>
<evidence type="ECO:0000256" key="6">
    <source>
        <dbReference type="ARBA" id="ARBA00048785"/>
    </source>
</evidence>
<dbReference type="EC" id="2.5.1.78" evidence="3 7"/>
<proteinExistence type="inferred from homology"/>
<dbReference type="GO" id="GO:0009231">
    <property type="term" value="P:riboflavin biosynthetic process"/>
    <property type="evidence" value="ECO:0007669"/>
    <property type="project" value="UniProtKB-UniRule"/>
</dbReference>
<evidence type="ECO:0000256" key="2">
    <source>
        <dbReference type="ARBA" id="ARBA00007424"/>
    </source>
</evidence>
<gene>
    <name evidence="7" type="primary">ribH</name>
    <name evidence="8" type="ORF">E4P47_04740</name>
</gene>
<dbReference type="Gene3D" id="3.40.50.960">
    <property type="entry name" value="Lumazine/riboflavin synthase"/>
    <property type="match status" value="1"/>
</dbReference>
<dbReference type="HAMAP" id="MF_00178">
    <property type="entry name" value="Lumazine_synth"/>
    <property type="match status" value="1"/>
</dbReference>
<dbReference type="GO" id="GO:0009349">
    <property type="term" value="C:riboflavin synthase complex"/>
    <property type="evidence" value="ECO:0007669"/>
    <property type="project" value="UniProtKB-UniRule"/>
</dbReference>
<dbReference type="RefSeq" id="WP_018357558.1">
    <property type="nucleotide sequence ID" value="NZ_CP197400.1"/>
</dbReference>
<evidence type="ECO:0000313" key="8">
    <source>
        <dbReference type="EMBL" id="TFH95356.1"/>
    </source>
</evidence>
<dbReference type="InterPro" id="IPR002180">
    <property type="entry name" value="LS/RS"/>
</dbReference>
<feature type="binding site" evidence="7">
    <location>
        <begin position="92"/>
        <end position="93"/>
    </location>
    <ligand>
        <name>(2S)-2-hydroxy-3-oxobutyl phosphate</name>
        <dbReference type="ChEBI" id="CHEBI:58830"/>
    </ligand>
</feature>
<dbReference type="UniPathway" id="UPA00275">
    <property type="reaction ID" value="UER00404"/>
</dbReference>
<dbReference type="Pfam" id="PF00885">
    <property type="entry name" value="DMRL_synthase"/>
    <property type="match status" value="1"/>
</dbReference>
<feature type="binding site" evidence="7">
    <location>
        <position position="29"/>
    </location>
    <ligand>
        <name>5-amino-6-(D-ribitylamino)uracil</name>
        <dbReference type="ChEBI" id="CHEBI:15934"/>
    </ligand>
</feature>